<dbReference type="InterPro" id="IPR000244">
    <property type="entry name" value="Ribosomal_bL9"/>
</dbReference>
<dbReference type="InterPro" id="IPR020070">
    <property type="entry name" value="Ribosomal_bL9_N"/>
</dbReference>
<dbReference type="Proteomes" id="UP000002231">
    <property type="component" value="Chromosome"/>
</dbReference>
<evidence type="ECO:0000256" key="3">
    <source>
        <dbReference type="ARBA" id="ARBA00022884"/>
    </source>
</evidence>
<keyword evidence="2" id="KW-0699">rRNA-binding</keyword>
<name>E0TJL2_KARMC</name>
<evidence type="ECO:0000256" key="7">
    <source>
        <dbReference type="ARBA" id="ARBA00035456"/>
    </source>
</evidence>
<dbReference type="KEGG" id="sum:SMCARI_187"/>
<dbReference type="GO" id="GO:0003735">
    <property type="term" value="F:structural constituent of ribosome"/>
    <property type="evidence" value="ECO:0007669"/>
    <property type="project" value="InterPro"/>
</dbReference>
<dbReference type="GO" id="GO:0006412">
    <property type="term" value="P:translation"/>
    <property type="evidence" value="ECO:0007669"/>
    <property type="project" value="InterPro"/>
</dbReference>
<feature type="domain" description="Ribosomal protein L9" evidence="8">
    <location>
        <begin position="1"/>
        <end position="39"/>
    </location>
</feature>
<comment type="similarity">
    <text evidence="1">Belongs to the bacterial ribosomal protein bL9 family.</text>
</comment>
<dbReference type="GO" id="GO:0005840">
    <property type="term" value="C:ribosome"/>
    <property type="evidence" value="ECO:0007669"/>
    <property type="project" value="UniProtKB-KW"/>
</dbReference>
<evidence type="ECO:0000256" key="6">
    <source>
        <dbReference type="ARBA" id="ARBA00035292"/>
    </source>
</evidence>
<evidence type="ECO:0000256" key="4">
    <source>
        <dbReference type="ARBA" id="ARBA00022980"/>
    </source>
</evidence>
<dbReference type="SUPFAM" id="SSF55658">
    <property type="entry name" value="L9 N-domain-like"/>
    <property type="match status" value="1"/>
</dbReference>
<dbReference type="GO" id="GO:0019843">
    <property type="term" value="F:rRNA binding"/>
    <property type="evidence" value="ECO:0007669"/>
    <property type="project" value="UniProtKB-KW"/>
</dbReference>
<evidence type="ECO:0000256" key="2">
    <source>
        <dbReference type="ARBA" id="ARBA00022730"/>
    </source>
</evidence>
<keyword evidence="4 10" id="KW-0689">Ribosomal protein</keyword>
<feature type="domain" description="Large ribosomal subunit protein bL9 C-terminal" evidence="9">
    <location>
        <begin position="65"/>
        <end position="137"/>
    </location>
</feature>
<dbReference type="InterPro" id="IPR020069">
    <property type="entry name" value="Ribosomal_bL9_C"/>
</dbReference>
<sequence length="141" mass="17068">MKVILLKKFEEIDVKPGYGRNFLLPKRNVIIATNSVRKKIIELKKKIIKKKRKKIKKFFFYLKKNKKIEITFSLKLVKNGKLLGSITKKNIKTIFFLKKIKIKKKNFYLEKIKINKIGNFHGYFNLPYNIKYKFLFKIFYL</sequence>
<evidence type="ECO:0000259" key="8">
    <source>
        <dbReference type="Pfam" id="PF01281"/>
    </source>
</evidence>
<dbReference type="EMBL" id="CP002163">
    <property type="protein sequence ID" value="ADM89989.1"/>
    <property type="molecule type" value="Genomic_DNA"/>
</dbReference>
<evidence type="ECO:0000256" key="5">
    <source>
        <dbReference type="ARBA" id="ARBA00023274"/>
    </source>
</evidence>
<keyword evidence="5" id="KW-0687">Ribonucleoprotein</keyword>
<dbReference type="InterPro" id="IPR009027">
    <property type="entry name" value="Ribosomal_bL9/RNase_H1_N"/>
</dbReference>
<organism evidence="10 11">
    <name type="scientific">Karelsulcia muelleri (strain CARI)</name>
    <name type="common">Sulcia muelleri</name>
    <dbReference type="NCBI Taxonomy" id="706194"/>
    <lineage>
        <taxon>Bacteria</taxon>
        <taxon>Pseudomonadati</taxon>
        <taxon>Bacteroidota</taxon>
        <taxon>Flavobacteriia</taxon>
        <taxon>Flavobacteriales</taxon>
        <taxon>Candidatus Karelsulcia</taxon>
    </lineage>
</organism>
<dbReference type="Pfam" id="PF01281">
    <property type="entry name" value="Ribosomal_L9_N"/>
    <property type="match status" value="1"/>
</dbReference>
<keyword evidence="3" id="KW-0694">RNA-binding</keyword>
<dbReference type="HOGENOM" id="CLU_078938_3_0_10"/>
<dbReference type="SUPFAM" id="SSF55653">
    <property type="entry name" value="Ribosomal protein L9 C-domain"/>
    <property type="match status" value="1"/>
</dbReference>
<keyword evidence="11" id="KW-1185">Reference proteome</keyword>
<reference evidence="11" key="1">
    <citation type="journal article" date="2010" name="Genome Biol. Evol.">
        <title>Functional convergence in reduced genomes of bacterial symbionts spanning 200 My of evolution.</title>
        <authorList>
            <person name="McCutcheon J.P."/>
            <person name="Moran N.A."/>
        </authorList>
    </citation>
    <scope>NUCLEOTIDE SEQUENCE [LARGE SCALE GENOMIC DNA]</scope>
    <source>
        <strain evidence="11">CARI</strain>
    </source>
</reference>
<proteinExistence type="inferred from homology"/>
<dbReference type="Pfam" id="PF03948">
    <property type="entry name" value="Ribosomal_L9_C"/>
    <property type="match status" value="1"/>
</dbReference>
<dbReference type="InterPro" id="IPR036791">
    <property type="entry name" value="Ribosomal_bL9_C_sf"/>
</dbReference>
<dbReference type="STRING" id="706194.SMCARI_187"/>
<dbReference type="Gene3D" id="3.10.430.100">
    <property type="entry name" value="Ribosomal protein L9, C-terminal domain"/>
    <property type="match status" value="1"/>
</dbReference>
<evidence type="ECO:0000313" key="10">
    <source>
        <dbReference type="EMBL" id="ADM89989.1"/>
    </source>
</evidence>
<gene>
    <name evidence="10" type="primary">rplI</name>
    <name evidence="10" type="ordered locus">SMCARI_187</name>
</gene>
<accession>E0TJL2</accession>
<dbReference type="GO" id="GO:1990904">
    <property type="term" value="C:ribonucleoprotein complex"/>
    <property type="evidence" value="ECO:0007669"/>
    <property type="project" value="UniProtKB-KW"/>
</dbReference>
<dbReference type="Gene3D" id="3.40.5.10">
    <property type="entry name" value="Ribosomal protein L9, N-terminal domain"/>
    <property type="match status" value="1"/>
</dbReference>
<evidence type="ECO:0000256" key="1">
    <source>
        <dbReference type="ARBA" id="ARBA00010605"/>
    </source>
</evidence>
<evidence type="ECO:0000313" key="11">
    <source>
        <dbReference type="Proteomes" id="UP000002231"/>
    </source>
</evidence>
<dbReference type="InterPro" id="IPR036935">
    <property type="entry name" value="Ribosomal_bL9_N_sf"/>
</dbReference>
<dbReference type="PANTHER" id="PTHR21368">
    <property type="entry name" value="50S RIBOSOMAL PROTEIN L9"/>
    <property type="match status" value="1"/>
</dbReference>
<dbReference type="AlphaFoldDB" id="E0TJL2"/>
<protein>
    <recommendedName>
        <fullName evidence="6">Large ribosomal subunit protein bL9</fullName>
    </recommendedName>
    <alternativeName>
        <fullName evidence="7">50S ribosomal protein L9</fullName>
    </alternativeName>
</protein>
<evidence type="ECO:0000259" key="9">
    <source>
        <dbReference type="Pfam" id="PF03948"/>
    </source>
</evidence>